<reference evidence="4 5" key="1">
    <citation type="submission" date="2019-08" db="EMBL/GenBank/DDBJ databases">
        <title>In-depth cultivation of the pig gut microbiome towards novel bacterial diversity and tailored functional studies.</title>
        <authorList>
            <person name="Wylensek D."/>
            <person name="Hitch T.C.A."/>
            <person name="Clavel T."/>
        </authorList>
    </citation>
    <scope>NUCLEOTIDE SEQUENCE [LARGE SCALE GENOMIC DNA]</scope>
    <source>
        <strain evidence="4 5">WB01_CNA04</strain>
    </source>
</reference>
<evidence type="ECO:0000256" key="2">
    <source>
        <dbReference type="SAM" id="Phobius"/>
    </source>
</evidence>
<comment type="caution">
    <text evidence="4">The sequence shown here is derived from an EMBL/GenBank/DDBJ whole genome shotgun (WGS) entry which is preliminary data.</text>
</comment>
<dbReference type="PANTHER" id="PTHR30576">
    <property type="entry name" value="COLANIC BIOSYNTHESIS UDP-GLUCOSE LIPID CARRIER TRANSFERASE"/>
    <property type="match status" value="1"/>
</dbReference>
<comment type="similarity">
    <text evidence="1">Belongs to the bacterial sugar transferase family.</text>
</comment>
<dbReference type="EMBL" id="VUND01000002">
    <property type="protein sequence ID" value="MST60246.1"/>
    <property type="molecule type" value="Genomic_DNA"/>
</dbReference>
<keyword evidence="2" id="KW-0472">Membrane</keyword>
<feature type="transmembrane region" description="Helical" evidence="2">
    <location>
        <begin position="100"/>
        <end position="124"/>
    </location>
</feature>
<evidence type="ECO:0000313" key="5">
    <source>
        <dbReference type="Proteomes" id="UP000434342"/>
    </source>
</evidence>
<accession>A0A6N7X6Q5</accession>
<proteinExistence type="inferred from homology"/>
<keyword evidence="4" id="KW-0808">Transferase</keyword>
<keyword evidence="2" id="KW-0812">Transmembrane</keyword>
<evidence type="ECO:0000313" key="4">
    <source>
        <dbReference type="EMBL" id="MST60246.1"/>
    </source>
</evidence>
<dbReference type="Proteomes" id="UP000434342">
    <property type="component" value="Unassembled WGS sequence"/>
</dbReference>
<evidence type="ECO:0000256" key="1">
    <source>
        <dbReference type="ARBA" id="ARBA00006464"/>
    </source>
</evidence>
<dbReference type="PANTHER" id="PTHR30576:SF10">
    <property type="entry name" value="SLL5057 PROTEIN"/>
    <property type="match status" value="1"/>
</dbReference>
<evidence type="ECO:0000259" key="3">
    <source>
        <dbReference type="Pfam" id="PF02397"/>
    </source>
</evidence>
<dbReference type="Pfam" id="PF02397">
    <property type="entry name" value="Bac_transf"/>
    <property type="match status" value="1"/>
</dbReference>
<feature type="domain" description="Bacterial sugar transferase" evidence="3">
    <location>
        <begin position="98"/>
        <end position="287"/>
    </location>
</feature>
<dbReference type="AlphaFoldDB" id="A0A6N7X6Q5"/>
<dbReference type="GO" id="GO:0016780">
    <property type="term" value="F:phosphotransferase activity, for other substituted phosphate groups"/>
    <property type="evidence" value="ECO:0007669"/>
    <property type="project" value="TreeGrafter"/>
</dbReference>
<gene>
    <name evidence="4" type="ORF">FYJ69_04875</name>
</gene>
<protein>
    <submittedName>
        <fullName evidence="4">Sugar transferase</fullName>
    </submittedName>
</protein>
<sequence>MQGSYRISAFRDTATDCSEAASSLALQSNGLVHANRNGADRLVSKRTCIDGPKPNVATADGVATDSEDRVTGVGYQSDEETLASVSRLQHRYGYRFAKRAFDIAFSLLVFALFWWIYVIVAIAIKIDDPNGSVFFIQERMGKDKKPFRMYKFRSMYADAEERLAELRDLNEKDGPVFKIKDDPRITKVGRFIRKTSIDELPQFFNVLLGNMSIVGPRPALKRETDLYTSHQRERLLVKPGITCYWQTRMNRDLISFDEWVDLDLLYINQCSAWADFKLVIQTVGCVLTAQGN</sequence>
<dbReference type="RefSeq" id="WP_154540638.1">
    <property type="nucleotide sequence ID" value="NZ_VUND01000002.1"/>
</dbReference>
<organism evidence="4 5">
    <name type="scientific">Parafannyhessea umbonata</name>
    <dbReference type="NCBI Taxonomy" id="604330"/>
    <lineage>
        <taxon>Bacteria</taxon>
        <taxon>Bacillati</taxon>
        <taxon>Actinomycetota</taxon>
        <taxon>Coriobacteriia</taxon>
        <taxon>Coriobacteriales</taxon>
        <taxon>Atopobiaceae</taxon>
        <taxon>Parafannyhessea</taxon>
    </lineage>
</organism>
<keyword evidence="2" id="KW-1133">Transmembrane helix</keyword>
<name>A0A6N7X6Q5_9ACTN</name>
<dbReference type="InterPro" id="IPR003362">
    <property type="entry name" value="Bact_transf"/>
</dbReference>